<dbReference type="Proteomes" id="UP000011885">
    <property type="component" value="Unassembled WGS sequence"/>
</dbReference>
<gene>
    <name evidence="2" type="ORF">RSSM_05138</name>
</gene>
<evidence type="ECO:0000313" key="3">
    <source>
        <dbReference type="Proteomes" id="UP000011885"/>
    </source>
</evidence>
<evidence type="ECO:0000256" key="1">
    <source>
        <dbReference type="SAM" id="Phobius"/>
    </source>
</evidence>
<dbReference type="EMBL" id="ANOH01000356">
    <property type="protein sequence ID" value="EMI53423.1"/>
    <property type="molecule type" value="Genomic_DNA"/>
</dbReference>
<keyword evidence="3" id="KW-1185">Reference proteome</keyword>
<name>M5UBN7_9BACT</name>
<dbReference type="AlphaFoldDB" id="M5UBN7"/>
<evidence type="ECO:0000313" key="2">
    <source>
        <dbReference type="EMBL" id="EMI53423.1"/>
    </source>
</evidence>
<keyword evidence="1" id="KW-0812">Transmembrane</keyword>
<organism evidence="2 3">
    <name type="scientific">Rhodopirellula sallentina SM41</name>
    <dbReference type="NCBI Taxonomy" id="1263870"/>
    <lineage>
        <taxon>Bacteria</taxon>
        <taxon>Pseudomonadati</taxon>
        <taxon>Planctomycetota</taxon>
        <taxon>Planctomycetia</taxon>
        <taxon>Pirellulales</taxon>
        <taxon>Pirellulaceae</taxon>
        <taxon>Rhodopirellula</taxon>
    </lineage>
</organism>
<sequence length="47" mass="4959">MMAIATVGTATIRTPGYTCFASTLATGLVVVVSLTIIDACYGVYQWK</sequence>
<accession>M5UBN7</accession>
<protein>
    <submittedName>
        <fullName evidence="2">Uncharacterized protein</fullName>
    </submittedName>
</protein>
<dbReference type="PATRIC" id="fig|1263870.3.peg.5432"/>
<keyword evidence="1" id="KW-1133">Transmembrane helix</keyword>
<keyword evidence="1" id="KW-0472">Membrane</keyword>
<feature type="transmembrane region" description="Helical" evidence="1">
    <location>
        <begin position="20"/>
        <end position="44"/>
    </location>
</feature>
<comment type="caution">
    <text evidence="2">The sequence shown here is derived from an EMBL/GenBank/DDBJ whole genome shotgun (WGS) entry which is preliminary data.</text>
</comment>
<reference evidence="2 3" key="1">
    <citation type="journal article" date="2013" name="Mar. Genomics">
        <title>Expression of sulfatases in Rhodopirellula baltica and the diversity of sulfatases in the genus Rhodopirellula.</title>
        <authorList>
            <person name="Wegner C.E."/>
            <person name="Richter-Heitmann T."/>
            <person name="Klindworth A."/>
            <person name="Klockow C."/>
            <person name="Richter M."/>
            <person name="Achstetter T."/>
            <person name="Glockner F.O."/>
            <person name="Harder J."/>
        </authorList>
    </citation>
    <scope>NUCLEOTIDE SEQUENCE [LARGE SCALE GENOMIC DNA]</scope>
    <source>
        <strain evidence="2 3">SM41</strain>
    </source>
</reference>
<proteinExistence type="predicted"/>